<accession>A0AAD5NGA7</accession>
<keyword evidence="2" id="KW-1185">Reference proteome</keyword>
<organism evidence="1 2">
    <name type="scientific">Acer negundo</name>
    <name type="common">Box elder</name>
    <dbReference type="NCBI Taxonomy" id="4023"/>
    <lineage>
        <taxon>Eukaryota</taxon>
        <taxon>Viridiplantae</taxon>
        <taxon>Streptophyta</taxon>
        <taxon>Embryophyta</taxon>
        <taxon>Tracheophyta</taxon>
        <taxon>Spermatophyta</taxon>
        <taxon>Magnoliopsida</taxon>
        <taxon>eudicotyledons</taxon>
        <taxon>Gunneridae</taxon>
        <taxon>Pentapetalae</taxon>
        <taxon>rosids</taxon>
        <taxon>malvids</taxon>
        <taxon>Sapindales</taxon>
        <taxon>Sapindaceae</taxon>
        <taxon>Hippocastanoideae</taxon>
        <taxon>Acereae</taxon>
        <taxon>Acer</taxon>
    </lineage>
</organism>
<comment type="caution">
    <text evidence="1">The sequence shown here is derived from an EMBL/GenBank/DDBJ whole genome shotgun (WGS) entry which is preliminary data.</text>
</comment>
<dbReference type="EMBL" id="JAJSOW010000107">
    <property type="protein sequence ID" value="KAI9156704.1"/>
    <property type="molecule type" value="Genomic_DNA"/>
</dbReference>
<dbReference type="Proteomes" id="UP001064489">
    <property type="component" value="Chromosome 12"/>
</dbReference>
<proteinExistence type="predicted"/>
<gene>
    <name evidence="1" type="ORF">LWI28_010819</name>
</gene>
<reference evidence="1" key="2">
    <citation type="submission" date="2023-02" db="EMBL/GenBank/DDBJ databases">
        <authorList>
            <person name="Swenson N.G."/>
            <person name="Wegrzyn J.L."/>
            <person name="Mcevoy S.L."/>
        </authorList>
    </citation>
    <scope>NUCLEOTIDE SEQUENCE</scope>
    <source>
        <strain evidence="1">91603</strain>
        <tissue evidence="1">Leaf</tissue>
    </source>
</reference>
<evidence type="ECO:0000313" key="1">
    <source>
        <dbReference type="EMBL" id="KAI9156704.1"/>
    </source>
</evidence>
<protein>
    <submittedName>
        <fullName evidence="1">Uncharacterized protein</fullName>
    </submittedName>
</protein>
<sequence length="100" mass="11457">MSKFHISHTSHNRFFIDNAIPLFPDDIDPGMSFEAQTGASDNILPTLEFSDSSTDLVPESSHSSPPLIRRSNRHKLIFFLAQNRPRPTNFPTFKDKERDK</sequence>
<reference evidence="1" key="1">
    <citation type="journal article" date="2022" name="Plant J.">
        <title>Strategies of tolerance reflected in two North American maple genomes.</title>
        <authorList>
            <person name="McEvoy S.L."/>
            <person name="Sezen U.U."/>
            <person name="Trouern-Trend A."/>
            <person name="McMahon S.M."/>
            <person name="Schaberg P.G."/>
            <person name="Yang J."/>
            <person name="Wegrzyn J.L."/>
            <person name="Swenson N.G."/>
        </authorList>
    </citation>
    <scope>NUCLEOTIDE SEQUENCE</scope>
    <source>
        <strain evidence="1">91603</strain>
    </source>
</reference>
<evidence type="ECO:0000313" key="2">
    <source>
        <dbReference type="Proteomes" id="UP001064489"/>
    </source>
</evidence>
<dbReference type="AlphaFoldDB" id="A0AAD5NGA7"/>
<name>A0AAD5NGA7_ACENE</name>